<dbReference type="Gene3D" id="3.40.50.300">
    <property type="entry name" value="P-loop containing nucleotide triphosphate hydrolases"/>
    <property type="match status" value="2"/>
</dbReference>
<evidence type="ECO:0000256" key="2">
    <source>
        <dbReference type="ARBA" id="ARBA00022840"/>
    </source>
</evidence>
<proteinExistence type="predicted"/>
<evidence type="ECO:0000256" key="1">
    <source>
        <dbReference type="ARBA" id="ARBA00022741"/>
    </source>
</evidence>
<dbReference type="InterPro" id="IPR027417">
    <property type="entry name" value="P-loop_NTPase"/>
</dbReference>
<sequence>MSSPFLSLRNVTIRHLNHLIFKDLNFQVEPGEHWALVGESGSGKSSLLQVIAGKLVVVDGHVEHGFYDAFLETHSAPDPFFSFRDLLAKVGQKHSFRNFSSNTSDFYYQQRYHATEAQDAPTVEDYLAAAETPNLDSPAWTLARVIQSFGLGDLLQKELIKLSNGETKRLLMAEALLRNPKLLLLDMPLTGLDVQTRADFGQLLSQIMASGITVVMATSAQEIPEGITHVAVLEKGKIILAQPKEDYEATSQPDSKTGGLDKEALGRLLSADPAMTFETIVELKDVSVQYGNKLVLQNVNWKVKQGERWAVLGHNGAGKTTLLSLLNGDNPQAFSKDITLFDRKRGTGETIWDIKQKIGFVSPELFQFFPYQNTCLQVVESGLYDTLGMLKASQPENAALALQWLALLRLEQDASKTLRQVPASTQRLCLLARALIKNPPLLILDEPCQGMDDRQQEAFKQILNTICAHSNTTLLYVTHYPQEIPECVTKVLRLENGQVVA</sequence>
<gene>
    <name evidence="4" type="ORF">EFB08_22585</name>
</gene>
<dbReference type="Proteomes" id="UP000272117">
    <property type="component" value="Unassembled WGS sequence"/>
</dbReference>
<keyword evidence="5" id="KW-1185">Reference proteome</keyword>
<name>A0A3M9M8P5_9BACT</name>
<protein>
    <submittedName>
        <fullName evidence="4">ATP-binding cassette domain-containing protein</fullName>
    </submittedName>
</protein>
<reference evidence="4 5" key="1">
    <citation type="submission" date="2018-11" db="EMBL/GenBank/DDBJ databases">
        <title>Rufibacter latericius sp. nov., isolated from water in Baiyang Lake.</title>
        <authorList>
            <person name="Yang Y."/>
        </authorList>
    </citation>
    <scope>NUCLEOTIDE SEQUENCE [LARGE SCALE GENOMIC DNA]</scope>
    <source>
        <strain evidence="4 5">R-22-1c-1</strain>
    </source>
</reference>
<feature type="domain" description="ABC transporter" evidence="3">
    <location>
        <begin position="6"/>
        <end position="260"/>
    </location>
</feature>
<dbReference type="PROSITE" id="PS50893">
    <property type="entry name" value="ABC_TRANSPORTER_2"/>
    <property type="match status" value="2"/>
</dbReference>
<dbReference type="InterPro" id="IPR003593">
    <property type="entry name" value="AAA+_ATPase"/>
</dbReference>
<evidence type="ECO:0000259" key="3">
    <source>
        <dbReference type="PROSITE" id="PS50893"/>
    </source>
</evidence>
<feature type="domain" description="ABC transporter" evidence="3">
    <location>
        <begin position="281"/>
        <end position="500"/>
    </location>
</feature>
<dbReference type="SUPFAM" id="SSF52540">
    <property type="entry name" value="P-loop containing nucleoside triphosphate hydrolases"/>
    <property type="match status" value="2"/>
</dbReference>
<dbReference type="GO" id="GO:0016887">
    <property type="term" value="F:ATP hydrolysis activity"/>
    <property type="evidence" value="ECO:0007669"/>
    <property type="project" value="InterPro"/>
</dbReference>
<dbReference type="AlphaFoldDB" id="A0A3M9M8P5"/>
<dbReference type="OrthoDB" id="9789994at2"/>
<organism evidence="4 5">
    <name type="scientific">Rufibacter latericius</name>
    <dbReference type="NCBI Taxonomy" id="2487040"/>
    <lineage>
        <taxon>Bacteria</taxon>
        <taxon>Pseudomonadati</taxon>
        <taxon>Bacteroidota</taxon>
        <taxon>Cytophagia</taxon>
        <taxon>Cytophagales</taxon>
        <taxon>Hymenobacteraceae</taxon>
        <taxon>Rufibacter</taxon>
    </lineage>
</organism>
<dbReference type="PANTHER" id="PTHR43158">
    <property type="entry name" value="SKFA PEPTIDE EXPORT ATP-BINDING PROTEIN SKFE"/>
    <property type="match status" value="1"/>
</dbReference>
<dbReference type="PANTHER" id="PTHR43158:SF2">
    <property type="entry name" value="SKFA PEPTIDE EXPORT ATP-BINDING PROTEIN SKFE"/>
    <property type="match status" value="1"/>
</dbReference>
<evidence type="ECO:0000313" key="4">
    <source>
        <dbReference type="EMBL" id="RNI21931.1"/>
    </source>
</evidence>
<dbReference type="GO" id="GO:0005524">
    <property type="term" value="F:ATP binding"/>
    <property type="evidence" value="ECO:0007669"/>
    <property type="project" value="UniProtKB-KW"/>
</dbReference>
<dbReference type="RefSeq" id="WP_123129397.1">
    <property type="nucleotide sequence ID" value="NZ_RJJD01000023.1"/>
</dbReference>
<keyword evidence="2 4" id="KW-0067">ATP-binding</keyword>
<keyword evidence="1" id="KW-0547">Nucleotide-binding</keyword>
<comment type="caution">
    <text evidence="4">The sequence shown here is derived from an EMBL/GenBank/DDBJ whole genome shotgun (WGS) entry which is preliminary data.</text>
</comment>
<dbReference type="SMART" id="SM00382">
    <property type="entry name" value="AAA"/>
    <property type="match status" value="2"/>
</dbReference>
<dbReference type="InterPro" id="IPR003439">
    <property type="entry name" value="ABC_transporter-like_ATP-bd"/>
</dbReference>
<dbReference type="EMBL" id="RJJD01000023">
    <property type="protein sequence ID" value="RNI21931.1"/>
    <property type="molecule type" value="Genomic_DNA"/>
</dbReference>
<dbReference type="Pfam" id="PF00005">
    <property type="entry name" value="ABC_tran"/>
    <property type="match status" value="2"/>
</dbReference>
<evidence type="ECO:0000313" key="5">
    <source>
        <dbReference type="Proteomes" id="UP000272117"/>
    </source>
</evidence>
<accession>A0A3M9M8P5</accession>